<dbReference type="PANTHER" id="PTHR43364">
    <property type="entry name" value="NADH-SPECIFIC METHYLGLYOXAL REDUCTASE-RELATED"/>
    <property type="match status" value="1"/>
</dbReference>
<feature type="domain" description="NADP-dependent oxidoreductase" evidence="2">
    <location>
        <begin position="18"/>
        <end position="318"/>
    </location>
</feature>
<evidence type="ECO:0000256" key="1">
    <source>
        <dbReference type="ARBA" id="ARBA00023002"/>
    </source>
</evidence>
<dbReference type="GO" id="GO:0016491">
    <property type="term" value="F:oxidoreductase activity"/>
    <property type="evidence" value="ECO:0007669"/>
    <property type="project" value="UniProtKB-KW"/>
</dbReference>
<dbReference type="AlphaFoldDB" id="A0A923LVP7"/>
<sequence length="323" mass="37433">MKYRKLEGTDLTVPQYVLGTGDYASNVPEHISRELLKSYIDYGGTMIDTSHYYGSFIVGGRSLSECLVGDFLKENHLRDKVLISTKGCCYATNKPYEKRMTPKYLREDLNDSLKNLHTDYIDFYWLHQDDPSQPVIPIIEELNKCVDEGKIRYFGCSNWKIERILEADSYAKAHGLRTFSANQVMFNMAFPNMTAVDELIQTWLTNGMRKYHIETQRPVFAYCSQASGFFYNCFKEDYMENLGYAYSRKYFYNSESLRRARQAVKLAKETNMTLQDIVLGYTLSQPFPVVSIVGPQRPNEMKTTLESAQIPLTQEQIDFIFDI</sequence>
<protein>
    <submittedName>
        <fullName evidence="3">Aldo/keto reductase</fullName>
    </submittedName>
</protein>
<dbReference type="CDD" id="cd19082">
    <property type="entry name" value="AKR_AKR10A1_2"/>
    <property type="match status" value="1"/>
</dbReference>
<dbReference type="Pfam" id="PF00248">
    <property type="entry name" value="Aldo_ket_red"/>
    <property type="match status" value="1"/>
</dbReference>
<accession>A0A923LVP7</accession>
<dbReference type="InterPro" id="IPR050523">
    <property type="entry name" value="AKR_Detox_Biosynth"/>
</dbReference>
<dbReference type="Gene3D" id="3.20.20.100">
    <property type="entry name" value="NADP-dependent oxidoreductase domain"/>
    <property type="match status" value="1"/>
</dbReference>
<gene>
    <name evidence="3" type="ORF">H8S45_12220</name>
</gene>
<evidence type="ECO:0000313" key="4">
    <source>
        <dbReference type="Proteomes" id="UP000606499"/>
    </source>
</evidence>
<dbReference type="EMBL" id="JACOPL010000012">
    <property type="protein sequence ID" value="MBC5726218.1"/>
    <property type="molecule type" value="Genomic_DNA"/>
</dbReference>
<keyword evidence="1" id="KW-0560">Oxidoreductase</keyword>
<dbReference type="GO" id="GO:0005829">
    <property type="term" value="C:cytosol"/>
    <property type="evidence" value="ECO:0007669"/>
    <property type="project" value="TreeGrafter"/>
</dbReference>
<dbReference type="InterPro" id="IPR036812">
    <property type="entry name" value="NAD(P)_OxRdtase_dom_sf"/>
</dbReference>
<evidence type="ECO:0000313" key="3">
    <source>
        <dbReference type="EMBL" id="MBC5726218.1"/>
    </source>
</evidence>
<organism evidence="3 4">
    <name type="scientific">Agathobaculum faecis</name>
    <dbReference type="NCBI Taxonomy" id="2763013"/>
    <lineage>
        <taxon>Bacteria</taxon>
        <taxon>Bacillati</taxon>
        <taxon>Bacillota</taxon>
        <taxon>Clostridia</taxon>
        <taxon>Eubacteriales</taxon>
        <taxon>Butyricicoccaceae</taxon>
        <taxon>Agathobaculum</taxon>
    </lineage>
</organism>
<dbReference type="SUPFAM" id="SSF51430">
    <property type="entry name" value="NAD(P)-linked oxidoreductase"/>
    <property type="match status" value="1"/>
</dbReference>
<dbReference type="PANTHER" id="PTHR43364:SF4">
    <property type="entry name" value="NAD(P)-LINKED OXIDOREDUCTASE SUPERFAMILY PROTEIN"/>
    <property type="match status" value="1"/>
</dbReference>
<reference evidence="3" key="1">
    <citation type="submission" date="2020-08" db="EMBL/GenBank/DDBJ databases">
        <title>Genome public.</title>
        <authorList>
            <person name="Liu C."/>
            <person name="Sun Q."/>
        </authorList>
    </citation>
    <scope>NUCLEOTIDE SEQUENCE</scope>
    <source>
        <strain evidence="3">NSJ-28</strain>
    </source>
</reference>
<proteinExistence type="predicted"/>
<dbReference type="Proteomes" id="UP000606499">
    <property type="component" value="Unassembled WGS sequence"/>
</dbReference>
<comment type="caution">
    <text evidence="3">The sequence shown here is derived from an EMBL/GenBank/DDBJ whole genome shotgun (WGS) entry which is preliminary data.</text>
</comment>
<name>A0A923LVP7_9FIRM</name>
<dbReference type="InterPro" id="IPR023210">
    <property type="entry name" value="NADP_OxRdtase_dom"/>
</dbReference>
<keyword evidence="4" id="KW-1185">Reference proteome</keyword>
<evidence type="ECO:0000259" key="2">
    <source>
        <dbReference type="Pfam" id="PF00248"/>
    </source>
</evidence>
<dbReference type="RefSeq" id="WP_082397093.1">
    <property type="nucleotide sequence ID" value="NZ_JACOPL010000012.1"/>
</dbReference>